<dbReference type="OrthoDB" id="2234316at2759"/>
<dbReference type="InterPro" id="IPR034543">
    <property type="entry name" value="LCL2"/>
</dbReference>
<comment type="similarity">
    <text evidence="1">Belongs to the LCL2 family.</text>
</comment>
<sequence length="102" mass="11261">MLAGSSHSLLVLLLFVSNALAFFEFFQNQHQQQKEEPFTNEPKSTACAGYLCPDNDICVDAPLECPCVRDLDLRCLIGDWYVCLPPSSTTHTCSSFGGKLSK</sequence>
<dbReference type="Proteomes" id="UP000077115">
    <property type="component" value="Unassembled WGS sequence"/>
</dbReference>
<organism evidence="5 6">
    <name type="scientific">Batrachochytrium dendrobatidis (strain JEL423)</name>
    <dbReference type="NCBI Taxonomy" id="403673"/>
    <lineage>
        <taxon>Eukaryota</taxon>
        <taxon>Fungi</taxon>
        <taxon>Fungi incertae sedis</taxon>
        <taxon>Chytridiomycota</taxon>
        <taxon>Chytridiomycota incertae sedis</taxon>
        <taxon>Chytridiomycetes</taxon>
        <taxon>Rhizophydiales</taxon>
        <taxon>Rhizophydiales incertae sedis</taxon>
        <taxon>Batrachochytrium</taxon>
    </lineage>
</organism>
<evidence type="ECO:0000256" key="2">
    <source>
        <dbReference type="ARBA" id="ARBA00018534"/>
    </source>
</evidence>
<protein>
    <recommendedName>
        <fullName evidence="2">Long chronological lifespan protein 2</fullName>
    </recommendedName>
</protein>
<feature type="signal peptide" evidence="4">
    <location>
        <begin position="1"/>
        <end position="21"/>
    </location>
</feature>
<keyword evidence="3 4" id="KW-0732">Signal</keyword>
<dbReference type="EMBL" id="DS022310">
    <property type="protein sequence ID" value="OAJ43443.1"/>
    <property type="molecule type" value="Genomic_DNA"/>
</dbReference>
<evidence type="ECO:0000256" key="4">
    <source>
        <dbReference type="SAM" id="SignalP"/>
    </source>
</evidence>
<gene>
    <name evidence="5" type="ORF">BDEG_26803</name>
</gene>
<dbReference type="VEuPathDB" id="FungiDB:BDEG_26803"/>
<name>A0A177WTM0_BATDL</name>
<evidence type="ECO:0000256" key="3">
    <source>
        <dbReference type="ARBA" id="ARBA00022729"/>
    </source>
</evidence>
<dbReference type="GO" id="GO:0036503">
    <property type="term" value="P:ERAD pathway"/>
    <property type="evidence" value="ECO:0007669"/>
    <property type="project" value="TreeGrafter"/>
</dbReference>
<reference evidence="5 6" key="1">
    <citation type="submission" date="2006-10" db="EMBL/GenBank/DDBJ databases">
        <title>The Genome Sequence of Batrachochytrium dendrobatidis JEL423.</title>
        <authorList>
            <consortium name="The Broad Institute Genome Sequencing Platform"/>
            <person name="Birren B."/>
            <person name="Lander E."/>
            <person name="Galagan J."/>
            <person name="Cuomo C."/>
            <person name="Devon K."/>
            <person name="Jaffe D."/>
            <person name="Butler J."/>
            <person name="Alvarez P."/>
            <person name="Gnerre S."/>
            <person name="Grabherr M."/>
            <person name="Kleber M."/>
            <person name="Mauceli E."/>
            <person name="Brockman W."/>
            <person name="Young S."/>
            <person name="LaButti K."/>
            <person name="Sykes S."/>
            <person name="DeCaprio D."/>
            <person name="Crawford M."/>
            <person name="Koehrsen M."/>
            <person name="Engels R."/>
            <person name="Montgomery P."/>
            <person name="Pearson M."/>
            <person name="Howarth C."/>
            <person name="Larson L."/>
            <person name="White J."/>
            <person name="O'Leary S."/>
            <person name="Kodira C."/>
            <person name="Zeng Q."/>
            <person name="Yandava C."/>
            <person name="Alvarado L."/>
            <person name="Longcore J."/>
            <person name="James T."/>
        </authorList>
    </citation>
    <scope>NUCLEOTIDE SEQUENCE [LARGE SCALE GENOMIC DNA]</scope>
    <source>
        <strain evidence="5 6">JEL423</strain>
    </source>
</reference>
<dbReference type="PANTHER" id="PTHR38425:SF1">
    <property type="entry name" value="LONG CHRONOLOGICAL LIFESPAN PROTEIN 2"/>
    <property type="match status" value="1"/>
</dbReference>
<evidence type="ECO:0000313" key="5">
    <source>
        <dbReference type="EMBL" id="OAJ43443.1"/>
    </source>
</evidence>
<dbReference type="STRING" id="403673.A0A177WTM0"/>
<dbReference type="PANTHER" id="PTHR38425">
    <property type="entry name" value="LONG CHRONOLOGICAL LIFESPAN PROTEIN 2"/>
    <property type="match status" value="1"/>
</dbReference>
<proteinExistence type="inferred from homology"/>
<evidence type="ECO:0000256" key="1">
    <source>
        <dbReference type="ARBA" id="ARBA00010545"/>
    </source>
</evidence>
<evidence type="ECO:0000313" key="6">
    <source>
        <dbReference type="Proteomes" id="UP000077115"/>
    </source>
</evidence>
<feature type="chain" id="PRO_5008077873" description="Long chronological lifespan protein 2" evidence="4">
    <location>
        <begin position="22"/>
        <end position="102"/>
    </location>
</feature>
<reference evidence="5 6" key="2">
    <citation type="submission" date="2016-05" db="EMBL/GenBank/DDBJ databases">
        <title>Lineage-specific infection strategies underlie the spectrum of fungal disease in amphibians.</title>
        <authorList>
            <person name="Cuomo C.A."/>
            <person name="Farrer R.A."/>
            <person name="James T."/>
            <person name="Longcore J."/>
            <person name="Birren B."/>
        </authorList>
    </citation>
    <scope>NUCLEOTIDE SEQUENCE [LARGE SCALE GENOMIC DNA]</scope>
    <source>
        <strain evidence="5 6">JEL423</strain>
    </source>
</reference>
<dbReference type="AlphaFoldDB" id="A0A177WTM0"/>
<accession>A0A177WTM0</accession>